<reference evidence="1 2" key="1">
    <citation type="submission" date="2024-06" db="EMBL/GenBank/DDBJ databases">
        <title>Sequencing the genomes of 1000 actinobacteria strains.</title>
        <authorList>
            <person name="Klenk H.-P."/>
        </authorList>
    </citation>
    <scope>NUCLEOTIDE SEQUENCE [LARGE SCALE GENOMIC DNA]</scope>
    <source>
        <strain evidence="1 2">DSM 44265</strain>
    </source>
</reference>
<accession>A0ABV2NV62</accession>
<evidence type="ECO:0000313" key="2">
    <source>
        <dbReference type="Proteomes" id="UP001549139"/>
    </source>
</evidence>
<comment type="caution">
    <text evidence="1">The sequence shown here is derived from an EMBL/GenBank/DDBJ whole genome shotgun (WGS) entry which is preliminary data.</text>
</comment>
<protein>
    <submittedName>
        <fullName evidence="1">Uncharacterized protein</fullName>
    </submittedName>
</protein>
<dbReference type="Proteomes" id="UP001549139">
    <property type="component" value="Unassembled WGS sequence"/>
</dbReference>
<organism evidence="1 2">
    <name type="scientific">Corynebacterium mucifaciens</name>
    <dbReference type="NCBI Taxonomy" id="57171"/>
    <lineage>
        <taxon>Bacteria</taxon>
        <taxon>Bacillati</taxon>
        <taxon>Actinomycetota</taxon>
        <taxon>Actinomycetes</taxon>
        <taxon>Mycobacteriales</taxon>
        <taxon>Corynebacteriaceae</taxon>
        <taxon>Corynebacterium</taxon>
    </lineage>
</organism>
<gene>
    <name evidence="1" type="ORF">JOF50_000283</name>
</gene>
<evidence type="ECO:0000313" key="1">
    <source>
        <dbReference type="EMBL" id="MET3943484.1"/>
    </source>
</evidence>
<dbReference type="EMBL" id="JBEPNZ010000001">
    <property type="protein sequence ID" value="MET3943484.1"/>
    <property type="molecule type" value="Genomic_DNA"/>
</dbReference>
<proteinExistence type="predicted"/>
<sequence length="31" mass="3306">MINSTAITASAAPAECFAMLTTQPARLHHHL</sequence>
<keyword evidence="2" id="KW-1185">Reference proteome</keyword>
<name>A0ABV2NV62_9CORY</name>